<dbReference type="RefSeq" id="WP_378109090.1">
    <property type="nucleotide sequence ID" value="NZ_JBHSRG010000010.1"/>
</dbReference>
<name>A0ABW1Q125_9ENTR</name>
<keyword evidence="2" id="KW-1185">Reference proteome</keyword>
<reference evidence="2" key="1">
    <citation type="journal article" date="2019" name="Int. J. Syst. Evol. Microbiol.">
        <title>The Global Catalogue of Microorganisms (GCM) 10K type strain sequencing project: providing services to taxonomists for standard genome sequencing and annotation.</title>
        <authorList>
            <consortium name="The Broad Institute Genomics Platform"/>
            <consortium name="The Broad Institute Genome Sequencing Center for Infectious Disease"/>
            <person name="Wu L."/>
            <person name="Ma J."/>
        </authorList>
    </citation>
    <scope>NUCLEOTIDE SEQUENCE [LARGE SCALE GENOMIC DNA]</scope>
    <source>
        <strain evidence="2">JCM30009</strain>
    </source>
</reference>
<evidence type="ECO:0000313" key="1">
    <source>
        <dbReference type="EMBL" id="MFC6122559.1"/>
    </source>
</evidence>
<dbReference type="Proteomes" id="UP001596169">
    <property type="component" value="Unassembled WGS sequence"/>
</dbReference>
<sequence length="342" mass="37798">MSQNWMRHFELLLLDKDGKGIKLSDLKVTFQIQKMPATIFNGFVGNFKVYNLSKKTQDRILKGEFSRIQVIAGYDGNQDETGNYPDRNVGLIFNGDVRFTISGRDNPTDTWTLLQCIDAWEGHLKASVKTTVAAGWKYDQLFSLGMESYKPYGITTGAVPEFPATEFPRGRVLYQNSSELMNSIARQCNGNWWYENNQVNIVPDDKYIEEAIVLNSQTGLIGMPQQTMGAGVNVRCLINPNIKLGGLIRLDQASVYRAALSNEQIGQSPGVLKESATDGNIYVDGIPGGQLAAINTDGDYIVGSIDYTGDTRGQAWYMDLLCLAKGAKDLLNSKGIDAAQYS</sequence>
<comment type="caution">
    <text evidence="1">The sequence shown here is derived from an EMBL/GenBank/DDBJ whole genome shotgun (WGS) entry which is preliminary data.</text>
</comment>
<organism evidence="1 2">
    <name type="scientific">Citrobacter bitternis</name>
    <dbReference type="NCBI Taxonomy" id="1585982"/>
    <lineage>
        <taxon>Bacteria</taxon>
        <taxon>Pseudomonadati</taxon>
        <taxon>Pseudomonadota</taxon>
        <taxon>Gammaproteobacteria</taxon>
        <taxon>Enterobacterales</taxon>
        <taxon>Enterobacteriaceae</taxon>
        <taxon>Citrobacter</taxon>
    </lineage>
</organism>
<dbReference type="EMBL" id="JBHSRG010000010">
    <property type="protein sequence ID" value="MFC6122559.1"/>
    <property type="molecule type" value="Genomic_DNA"/>
</dbReference>
<proteinExistence type="predicted"/>
<gene>
    <name evidence="1" type="ORF">ACFPZP_16010</name>
</gene>
<evidence type="ECO:0008006" key="3">
    <source>
        <dbReference type="Google" id="ProtNLM"/>
    </source>
</evidence>
<evidence type="ECO:0000313" key="2">
    <source>
        <dbReference type="Proteomes" id="UP001596169"/>
    </source>
</evidence>
<protein>
    <recommendedName>
        <fullName evidence="3">Bacteriophage protein</fullName>
    </recommendedName>
</protein>
<accession>A0ABW1Q125</accession>